<accession>A0A6P8IQB1</accession>
<dbReference type="GO" id="GO:0071007">
    <property type="term" value="C:U2-type catalytic step 2 spliceosome"/>
    <property type="evidence" value="ECO:0007669"/>
    <property type="project" value="TreeGrafter"/>
</dbReference>
<keyword evidence="10" id="KW-0539">Nucleus</keyword>
<dbReference type="GO" id="GO:0008270">
    <property type="term" value="F:zinc ion binding"/>
    <property type="evidence" value="ECO:0007669"/>
    <property type="project" value="UniProtKB-KW"/>
</dbReference>
<keyword evidence="9" id="KW-0508">mRNA splicing</keyword>
<dbReference type="GO" id="GO:0000974">
    <property type="term" value="C:Prp19 complex"/>
    <property type="evidence" value="ECO:0007669"/>
    <property type="project" value="TreeGrafter"/>
</dbReference>
<dbReference type="InterPro" id="IPR000571">
    <property type="entry name" value="Znf_CCCH"/>
</dbReference>
<evidence type="ECO:0000256" key="8">
    <source>
        <dbReference type="ARBA" id="ARBA00022884"/>
    </source>
</evidence>
<dbReference type="PANTHER" id="PTHR14089:SF2">
    <property type="entry name" value="PRE-MRNA-SPLICING FACTOR CWC2"/>
    <property type="match status" value="1"/>
</dbReference>
<evidence type="ECO:0000256" key="12">
    <source>
        <dbReference type="PROSITE-ProRule" id="PRU00723"/>
    </source>
</evidence>
<name>A0A6P8IQB1_ACTTE</name>
<evidence type="ECO:0000256" key="11">
    <source>
        <dbReference type="PROSITE-ProRule" id="PRU00176"/>
    </source>
</evidence>
<dbReference type="OrthoDB" id="10251848at2759"/>
<keyword evidence="5" id="KW-0747">Spliceosome</keyword>
<dbReference type="RefSeq" id="XP_031568615.1">
    <property type="nucleotide sequence ID" value="XM_031712755.1"/>
</dbReference>
<dbReference type="GeneID" id="116303243"/>
<reference evidence="17" key="1">
    <citation type="submission" date="2025-08" db="UniProtKB">
        <authorList>
            <consortium name="RefSeq"/>
        </authorList>
    </citation>
    <scope>IDENTIFICATION</scope>
    <source>
        <tissue evidence="17">Tentacle</tissue>
    </source>
</reference>
<evidence type="ECO:0000256" key="5">
    <source>
        <dbReference type="ARBA" id="ARBA00022728"/>
    </source>
</evidence>
<dbReference type="InterPro" id="IPR032297">
    <property type="entry name" value="Torus"/>
</dbReference>
<evidence type="ECO:0000256" key="10">
    <source>
        <dbReference type="ARBA" id="ARBA00023242"/>
    </source>
</evidence>
<evidence type="ECO:0000256" key="2">
    <source>
        <dbReference type="ARBA" id="ARBA00008024"/>
    </source>
</evidence>
<evidence type="ECO:0000259" key="14">
    <source>
        <dbReference type="PROSITE" id="PS50102"/>
    </source>
</evidence>
<keyword evidence="16" id="KW-1185">Reference proteome</keyword>
<feature type="region of interest" description="Disordered" evidence="13">
    <location>
        <begin position="232"/>
        <end position="252"/>
    </location>
</feature>
<evidence type="ECO:0000313" key="16">
    <source>
        <dbReference type="Proteomes" id="UP000515163"/>
    </source>
</evidence>
<comment type="subcellular location">
    <subcellularLocation>
        <location evidence="1">Nucleus</location>
    </subcellularLocation>
</comment>
<dbReference type="InParanoid" id="A0A6P8IQB1"/>
<keyword evidence="8 11" id="KW-0694">RNA-binding</keyword>
<protein>
    <submittedName>
        <fullName evidence="17">Pre-mRNA-splicing factor cwf2-like</fullName>
    </submittedName>
</protein>
<dbReference type="InterPro" id="IPR039171">
    <property type="entry name" value="Cwc2/Slt11"/>
</dbReference>
<dbReference type="InterPro" id="IPR034181">
    <property type="entry name" value="Cwc2_RRM"/>
</dbReference>
<gene>
    <name evidence="17" type="primary">LOC116303243</name>
</gene>
<dbReference type="KEGG" id="aten:116303243"/>
<feature type="region of interest" description="Disordered" evidence="13">
    <location>
        <begin position="1"/>
        <end position="61"/>
    </location>
</feature>
<dbReference type="Proteomes" id="UP000515163">
    <property type="component" value="Unplaced"/>
</dbReference>
<dbReference type="PROSITE" id="PS50102">
    <property type="entry name" value="RRM"/>
    <property type="match status" value="1"/>
</dbReference>
<dbReference type="SMART" id="SM00360">
    <property type="entry name" value="RRM"/>
    <property type="match status" value="1"/>
</dbReference>
<dbReference type="FunFam" id="3.30.70.330:FF:000502">
    <property type="entry name" value="Pre-mRNA-splicing factor cwc2, putative"/>
    <property type="match status" value="1"/>
</dbReference>
<dbReference type="PROSITE" id="PS50103">
    <property type="entry name" value="ZF_C3H1"/>
    <property type="match status" value="1"/>
</dbReference>
<dbReference type="InterPro" id="IPR035979">
    <property type="entry name" value="RBD_domain_sf"/>
</dbReference>
<feature type="domain" description="RRM" evidence="14">
    <location>
        <begin position="129"/>
        <end position="203"/>
    </location>
</feature>
<evidence type="ECO:0000313" key="17">
    <source>
        <dbReference type="RefSeq" id="XP_031568615.1"/>
    </source>
</evidence>
<dbReference type="InterPro" id="IPR000504">
    <property type="entry name" value="RRM_dom"/>
</dbReference>
<dbReference type="Gene3D" id="3.30.70.330">
    <property type="match status" value="1"/>
</dbReference>
<dbReference type="GO" id="GO:0006397">
    <property type="term" value="P:mRNA processing"/>
    <property type="evidence" value="ECO:0007669"/>
    <property type="project" value="UniProtKB-KW"/>
</dbReference>
<evidence type="ECO:0000256" key="6">
    <source>
        <dbReference type="ARBA" id="ARBA00022771"/>
    </source>
</evidence>
<dbReference type="GO" id="GO:0017070">
    <property type="term" value="F:U6 snRNA binding"/>
    <property type="evidence" value="ECO:0007669"/>
    <property type="project" value="TreeGrafter"/>
</dbReference>
<keyword evidence="6 12" id="KW-0863">Zinc-finger</keyword>
<evidence type="ECO:0000256" key="13">
    <source>
        <dbReference type="SAM" id="MobiDB-lite"/>
    </source>
</evidence>
<evidence type="ECO:0000256" key="7">
    <source>
        <dbReference type="ARBA" id="ARBA00022833"/>
    </source>
</evidence>
<keyword evidence="4 12" id="KW-0479">Metal-binding</keyword>
<feature type="domain" description="C3H1-type" evidence="15">
    <location>
        <begin position="64"/>
        <end position="91"/>
    </location>
</feature>
<dbReference type="GO" id="GO:0071006">
    <property type="term" value="C:U2-type catalytic step 1 spliceosome"/>
    <property type="evidence" value="ECO:0007669"/>
    <property type="project" value="TreeGrafter"/>
</dbReference>
<dbReference type="InterPro" id="IPR012677">
    <property type="entry name" value="Nucleotide-bd_a/b_plait_sf"/>
</dbReference>
<dbReference type="AlphaFoldDB" id="A0A6P8IQB1"/>
<evidence type="ECO:0000256" key="9">
    <source>
        <dbReference type="ARBA" id="ARBA00023187"/>
    </source>
</evidence>
<evidence type="ECO:0000256" key="3">
    <source>
        <dbReference type="ARBA" id="ARBA00022664"/>
    </source>
</evidence>
<dbReference type="PANTHER" id="PTHR14089">
    <property type="entry name" value="PRE-MRNA-SPLICING FACTOR RBM22"/>
    <property type="match status" value="1"/>
</dbReference>
<keyword evidence="3" id="KW-0507">mRNA processing</keyword>
<dbReference type="GO" id="GO:0008380">
    <property type="term" value="P:RNA splicing"/>
    <property type="evidence" value="ECO:0007669"/>
    <property type="project" value="UniProtKB-KW"/>
</dbReference>
<dbReference type="CDD" id="cd12360">
    <property type="entry name" value="RRM_cwf2"/>
    <property type="match status" value="1"/>
</dbReference>
<dbReference type="Pfam" id="PF16131">
    <property type="entry name" value="Torus"/>
    <property type="match status" value="1"/>
</dbReference>
<organism evidence="16 17">
    <name type="scientific">Actinia tenebrosa</name>
    <name type="common">Australian red waratah sea anemone</name>
    <dbReference type="NCBI Taxonomy" id="6105"/>
    <lineage>
        <taxon>Eukaryota</taxon>
        <taxon>Metazoa</taxon>
        <taxon>Cnidaria</taxon>
        <taxon>Anthozoa</taxon>
        <taxon>Hexacorallia</taxon>
        <taxon>Actiniaria</taxon>
        <taxon>Actiniidae</taxon>
        <taxon>Actinia</taxon>
    </lineage>
</organism>
<comment type="similarity">
    <text evidence="2">Belongs to the RRM CWC2 family.</text>
</comment>
<evidence type="ECO:0000256" key="4">
    <source>
        <dbReference type="ARBA" id="ARBA00022723"/>
    </source>
</evidence>
<keyword evidence="7 12" id="KW-0862">Zinc</keyword>
<dbReference type="GO" id="GO:0036002">
    <property type="term" value="F:pre-mRNA binding"/>
    <property type="evidence" value="ECO:0007669"/>
    <property type="project" value="TreeGrafter"/>
</dbReference>
<feature type="zinc finger region" description="C3H1-type" evidence="12">
    <location>
        <begin position="64"/>
        <end position="91"/>
    </location>
</feature>
<evidence type="ECO:0000259" key="15">
    <source>
        <dbReference type="PROSITE" id="PS50103"/>
    </source>
</evidence>
<dbReference type="SUPFAM" id="SSF54928">
    <property type="entry name" value="RNA-binding domain, RBD"/>
    <property type="match status" value="1"/>
</dbReference>
<proteinExistence type="inferred from homology"/>
<sequence>MVKARKQIVKPVGPQKSDSKPKQDYNIWYNKYSGSRHKPGEERTKATTRCHASTDAGETRGSHRDDAGICLNFARGCCPLGYDCSWKHVIPKGDSEGTMRDCFGRERHENVRDDQSGVGSFMADDETSRTLYIGGVMRSPDMQAVVYKHFSEWGDIQNVRVLENKGVAFVRYNNRANAEFAMEAMQGQSLDNDEVLNVRWATDDPNPWTQKRKEAIAKRKLLDAAVDSGKIIPDLPSKRKPPTDISEATGYYPNTDHLYVQGGMPDQYNPPPSPPKTLSDLVAWSRKQAADQSKETNTLKKINLAKEETRNIQSLVCDYGSSSDEED</sequence>
<dbReference type="Pfam" id="PF00076">
    <property type="entry name" value="RRM_1"/>
    <property type="match status" value="1"/>
</dbReference>
<evidence type="ECO:0000256" key="1">
    <source>
        <dbReference type="ARBA" id="ARBA00004123"/>
    </source>
</evidence>